<dbReference type="Proteomes" id="UP001176961">
    <property type="component" value="Unassembled WGS sequence"/>
</dbReference>
<protein>
    <recommendedName>
        <fullName evidence="13">Bifunctional lysine-specific demethylase and histidyl-hydroxylase</fullName>
        <ecNumber evidence="13">1.14.11.27</ecNumber>
    </recommendedName>
</protein>
<evidence type="ECO:0000259" key="15">
    <source>
        <dbReference type="PROSITE" id="PS51184"/>
    </source>
</evidence>
<keyword evidence="9 13" id="KW-0805">Transcription regulation</keyword>
<comment type="similarity">
    <text evidence="2">Belongs to the ROX family. NO66 subfamily.</text>
</comment>
<comment type="catalytic activity">
    <reaction evidence="12 13">
        <text>N(6),N(6)-dimethyl-L-lysyl(36)-[histone H3] + 2 2-oxoglutarate + 2 O2 = L-lysyl(36)-[histone H3] + 2 formaldehyde + 2 succinate + 2 CO2</text>
        <dbReference type="Rhea" id="RHEA:42032"/>
        <dbReference type="Rhea" id="RHEA-COMP:9785"/>
        <dbReference type="Rhea" id="RHEA-COMP:9787"/>
        <dbReference type="ChEBI" id="CHEBI:15379"/>
        <dbReference type="ChEBI" id="CHEBI:16526"/>
        <dbReference type="ChEBI" id="CHEBI:16810"/>
        <dbReference type="ChEBI" id="CHEBI:16842"/>
        <dbReference type="ChEBI" id="CHEBI:29969"/>
        <dbReference type="ChEBI" id="CHEBI:30031"/>
        <dbReference type="ChEBI" id="CHEBI:61976"/>
        <dbReference type="EC" id="1.14.11.27"/>
    </reaction>
</comment>
<keyword evidence="8 13" id="KW-0408">Iron</keyword>
<feature type="compositionally biased region" description="Acidic residues" evidence="14">
    <location>
        <begin position="148"/>
        <end position="221"/>
    </location>
</feature>
<dbReference type="SUPFAM" id="SSF51197">
    <property type="entry name" value="Clavaminate synthase-like"/>
    <property type="match status" value="1"/>
</dbReference>
<keyword evidence="4 13" id="KW-0479">Metal-binding</keyword>
<feature type="domain" description="JmjC" evidence="15">
    <location>
        <begin position="416"/>
        <end position="560"/>
    </location>
</feature>
<evidence type="ECO:0000256" key="11">
    <source>
        <dbReference type="ARBA" id="ARBA00023242"/>
    </source>
</evidence>
<reference evidence="16" key="1">
    <citation type="submission" date="2023-07" db="EMBL/GenBank/DDBJ databases">
        <authorList>
            <consortium name="CYATHOMIX"/>
        </authorList>
    </citation>
    <scope>NUCLEOTIDE SEQUENCE</scope>
    <source>
        <strain evidence="16">N/A</strain>
    </source>
</reference>
<dbReference type="GO" id="GO:0005506">
    <property type="term" value="F:iron ion binding"/>
    <property type="evidence" value="ECO:0007669"/>
    <property type="project" value="UniProtKB-UniRule"/>
</dbReference>
<gene>
    <name evidence="16" type="ORF">CYNAS_LOCUS147</name>
</gene>
<dbReference type="GO" id="GO:0032453">
    <property type="term" value="F:histone H3K4 demethylase activity"/>
    <property type="evidence" value="ECO:0007669"/>
    <property type="project" value="TreeGrafter"/>
</dbReference>
<evidence type="ECO:0000256" key="9">
    <source>
        <dbReference type="ARBA" id="ARBA00023015"/>
    </source>
</evidence>
<comment type="cofactor">
    <cofactor evidence="13">
        <name>Fe(2+)</name>
        <dbReference type="ChEBI" id="CHEBI:29033"/>
    </cofactor>
    <text evidence="13">Binds 1 Fe(2+) ion per subunit.</text>
</comment>
<dbReference type="FunFam" id="3.90.930.40:FF:000001">
    <property type="entry name" value="ribosomal oxygenase 1 isoform X1"/>
    <property type="match status" value="1"/>
</dbReference>
<keyword evidence="10 13" id="KW-0804">Transcription</keyword>
<dbReference type="Gene3D" id="3.90.930.40">
    <property type="match status" value="1"/>
</dbReference>
<evidence type="ECO:0000256" key="13">
    <source>
        <dbReference type="RuleBase" id="RU366061"/>
    </source>
</evidence>
<keyword evidence="11 13" id="KW-0539">Nucleus</keyword>
<evidence type="ECO:0000256" key="2">
    <source>
        <dbReference type="ARBA" id="ARBA00010309"/>
    </source>
</evidence>
<keyword evidence="7 13" id="KW-0560">Oxidoreductase</keyword>
<evidence type="ECO:0000256" key="6">
    <source>
        <dbReference type="ARBA" id="ARBA00022964"/>
    </source>
</evidence>
<accession>A0AA36DKD4</accession>
<name>A0AA36DKD4_CYLNA</name>
<evidence type="ECO:0000256" key="4">
    <source>
        <dbReference type="ARBA" id="ARBA00022723"/>
    </source>
</evidence>
<evidence type="ECO:0000313" key="17">
    <source>
        <dbReference type="Proteomes" id="UP001176961"/>
    </source>
</evidence>
<evidence type="ECO:0000256" key="3">
    <source>
        <dbReference type="ARBA" id="ARBA00022491"/>
    </source>
</evidence>
<dbReference type="InterPro" id="IPR039994">
    <property type="entry name" value="NO66-like"/>
</dbReference>
<dbReference type="EC" id="1.14.11.27" evidence="13"/>
<dbReference type="PANTHER" id="PTHR13096:SF8">
    <property type="entry name" value="RIBOSOMAL OXYGENASE 1"/>
    <property type="match status" value="1"/>
</dbReference>
<dbReference type="PROSITE" id="PS51184">
    <property type="entry name" value="JMJC"/>
    <property type="match status" value="1"/>
</dbReference>
<feature type="compositionally biased region" description="Basic and acidic residues" evidence="14">
    <location>
        <begin position="222"/>
        <end position="231"/>
    </location>
</feature>
<evidence type="ECO:0000256" key="12">
    <source>
        <dbReference type="ARBA" id="ARBA00047915"/>
    </source>
</evidence>
<evidence type="ECO:0000256" key="14">
    <source>
        <dbReference type="SAM" id="MobiDB-lite"/>
    </source>
</evidence>
<dbReference type="EMBL" id="CATQJL010000001">
    <property type="protein sequence ID" value="CAJ0588164.1"/>
    <property type="molecule type" value="Genomic_DNA"/>
</dbReference>
<evidence type="ECO:0000256" key="10">
    <source>
        <dbReference type="ARBA" id="ARBA00023163"/>
    </source>
</evidence>
<dbReference type="PANTHER" id="PTHR13096">
    <property type="entry name" value="MINA53 MYC INDUCED NUCLEAR ANTIGEN"/>
    <property type="match status" value="1"/>
</dbReference>
<evidence type="ECO:0000256" key="8">
    <source>
        <dbReference type="ARBA" id="ARBA00023004"/>
    </source>
</evidence>
<comment type="subcellular location">
    <subcellularLocation>
        <location evidence="1 13">Nucleus</location>
    </subcellularLocation>
</comment>
<evidence type="ECO:0000313" key="16">
    <source>
        <dbReference type="EMBL" id="CAJ0588164.1"/>
    </source>
</evidence>
<proteinExistence type="inferred from homology"/>
<dbReference type="Gene3D" id="2.60.120.650">
    <property type="entry name" value="Cupin"/>
    <property type="match status" value="1"/>
</dbReference>
<dbReference type="GO" id="GO:0140680">
    <property type="term" value="F:histone H3K36me/H3K36me2 demethylase activity"/>
    <property type="evidence" value="ECO:0007669"/>
    <property type="project" value="UniProtKB-EC"/>
</dbReference>
<dbReference type="InterPro" id="IPR003347">
    <property type="entry name" value="JmjC_dom"/>
</dbReference>
<feature type="region of interest" description="Disordered" evidence="14">
    <location>
        <begin position="86"/>
        <end position="284"/>
    </location>
</feature>
<dbReference type="InterPro" id="IPR049043">
    <property type="entry name" value="WHD_RIOX1"/>
</dbReference>
<dbReference type="GO" id="GO:0005730">
    <property type="term" value="C:nucleolus"/>
    <property type="evidence" value="ECO:0007669"/>
    <property type="project" value="TreeGrafter"/>
</dbReference>
<comment type="function">
    <text evidence="13">Oxygenase that can act as both a histone lysine demethylase and a ribosomal histidine hydroxylase.</text>
</comment>
<feature type="compositionally biased region" description="Acidic residues" evidence="14">
    <location>
        <begin position="243"/>
        <end position="284"/>
    </location>
</feature>
<evidence type="ECO:0000256" key="1">
    <source>
        <dbReference type="ARBA" id="ARBA00004123"/>
    </source>
</evidence>
<dbReference type="Pfam" id="PF08007">
    <property type="entry name" value="JmjC_2"/>
    <property type="match status" value="1"/>
</dbReference>
<keyword evidence="5" id="KW-0156">Chromatin regulator</keyword>
<keyword evidence="6 13" id="KW-0223">Dioxygenase</keyword>
<evidence type="ECO:0000256" key="7">
    <source>
        <dbReference type="ARBA" id="ARBA00023002"/>
    </source>
</evidence>
<evidence type="ECO:0000256" key="5">
    <source>
        <dbReference type="ARBA" id="ARBA00022853"/>
    </source>
</evidence>
<keyword evidence="3" id="KW-0678">Repressor</keyword>
<dbReference type="Pfam" id="PF21233">
    <property type="entry name" value="WHD_RIOX1"/>
    <property type="match status" value="1"/>
</dbReference>
<keyword evidence="17" id="KW-1185">Reference proteome</keyword>
<dbReference type="AlphaFoldDB" id="A0AA36DKD4"/>
<organism evidence="16 17">
    <name type="scientific">Cylicocyclus nassatus</name>
    <name type="common">Nematode worm</name>
    <dbReference type="NCBI Taxonomy" id="53992"/>
    <lineage>
        <taxon>Eukaryota</taxon>
        <taxon>Metazoa</taxon>
        <taxon>Ecdysozoa</taxon>
        <taxon>Nematoda</taxon>
        <taxon>Chromadorea</taxon>
        <taxon>Rhabditida</taxon>
        <taxon>Rhabditina</taxon>
        <taxon>Rhabditomorpha</taxon>
        <taxon>Strongyloidea</taxon>
        <taxon>Strongylidae</taxon>
        <taxon>Cylicocyclus</taxon>
    </lineage>
</organism>
<comment type="caution">
    <text evidence="16">The sequence shown here is derived from an EMBL/GenBank/DDBJ whole genome shotgun (WGS) entry which is preliminary data.</text>
</comment>
<sequence length="776" mass="88621">MVRRSKNTSNTSPVIVEVDSVQGQNGADPWTAIENGEAVTAREVFYKKPIPEEPRVKHYEKFKNKKQRLSDGSAAERVEILKCNQKGVKRRLSNANGTPTESPAKKVPLKKVKLNNSDGDVNVFADMIKKKNSNGIKARNGKKRSLDAEGDVENDENENLDGLESDDTYNSDEDEDFDEELEDEEDDVDDEEDEDEEVTDEDEDDELIDEVVEDDKEEGIDEVGHRDDMVKPKRKKVVNGEIVETDSEPEGEEDVEYVSDEDDEDEEDFSSDVDDEDSEEEAYLGEDREATVLQWTHGDAITMLPDFDNFPFADKDSSISATRAFAWMVAPCDVQTFFKDFYQSNTLVAKRNMPNYYSNLFSVERLVELLEKNHLEYGMNINIAEYKDGVRTTLNGTGRVYSSHLKEHVAAGRSVQFVNPATFDDRVWYFSEILQEMFGCFVGANTYLTPAGTAGFAPHWDEIDAFLLQLEGKKYWKVYAPDSCDDELPLEPSENFNDNDMKGRKPCFEGWVEAGDLLYIPRGFIHQGSTGEDAHSFHLTISSGRLWSFANLMEKMVPEAVKSLTANRWKIRKTLPVGMLDMGGVADIDYRMEEHFHEKWKKVLDRHMTVLRNSLREVCDGGIDLMAREFMRTALPPRLTDEEKALSAVGARTDILSGEVMEFRPSTRVKLIRRHAQRLIFESEDNCYIVHRMANSRIYEGLPEQNFELPVEYVSGYNALCDSYPEWMSLSEMPENMNGVEVQALCHLLYYHGLIMVQQLPDRIKIKKKKSKKTAK</sequence>
<dbReference type="Gene3D" id="1.10.10.1500">
    <property type="entry name" value="JmjC domain-containing ribosomal oxygenase (ROX), dimer domain"/>
    <property type="match status" value="1"/>
</dbReference>